<feature type="compositionally biased region" description="Polar residues" evidence="1">
    <location>
        <begin position="38"/>
        <end position="51"/>
    </location>
</feature>
<dbReference type="EMBL" id="QTUC01000001">
    <property type="protein sequence ID" value="REF36147.1"/>
    <property type="molecule type" value="Genomic_DNA"/>
</dbReference>
<gene>
    <name evidence="2" type="ORF">DFJ64_1547</name>
</gene>
<sequence>MQATRARTIALVSVGLLTLTLGCGSPSSRDAPEEAPTASRTPTARDTTLLPSESPPGFHIARVQLASADEGSLSDDAGRLLTLYGDPDLEDPATGPLLVVGRDWGEDWADLGCGSKPRDPTDARSTRGPVVVCSGELWVSWEIPTKDFTEECVGVMGRNVAPELVARAADALDPPEGAIGVPHEPLEIPADVLPAGMTRLASGRVWRSSSDVHTVSADIYEWKRHRPSARIGMRVTDASDTLSLLTRVQVGGEFQHIRGGPGAVHSDRDLHVLTWREGDVLVAVEARGVRRATVDAFIRSLAEVSVGKAWELKDSLLTSPPATLLAPGEKLAASGRAGKVRWAVGIRDGWETVHIHHVDDGDIGGDAAPVGKVRRDQILIRRSGFEDGELVVAHVHADVAKVVATTRDGHEIDVPLGEAVLPDESRYCGVWLDEPAELKGVTAYDAAGNRIAHATSSL</sequence>
<evidence type="ECO:0000313" key="3">
    <source>
        <dbReference type="Proteomes" id="UP000256485"/>
    </source>
</evidence>
<dbReference type="AlphaFoldDB" id="A0A3D9V3P9"/>
<reference evidence="2 3" key="1">
    <citation type="submission" date="2018-08" db="EMBL/GenBank/DDBJ databases">
        <title>Sequencing the genomes of 1000 actinobacteria strains.</title>
        <authorList>
            <person name="Klenk H.-P."/>
        </authorList>
    </citation>
    <scope>NUCLEOTIDE SEQUENCE [LARGE SCALE GENOMIC DNA]</scope>
    <source>
        <strain evidence="2 3">DSM 22891</strain>
    </source>
</reference>
<feature type="region of interest" description="Disordered" evidence="1">
    <location>
        <begin position="23"/>
        <end position="56"/>
    </location>
</feature>
<protein>
    <submittedName>
        <fullName evidence="2">Uncharacterized protein</fullName>
    </submittedName>
</protein>
<dbReference type="Proteomes" id="UP000256485">
    <property type="component" value="Unassembled WGS sequence"/>
</dbReference>
<accession>A0A3D9V3P9</accession>
<evidence type="ECO:0000313" key="2">
    <source>
        <dbReference type="EMBL" id="REF36147.1"/>
    </source>
</evidence>
<dbReference type="PROSITE" id="PS51257">
    <property type="entry name" value="PROKAR_LIPOPROTEIN"/>
    <property type="match status" value="1"/>
</dbReference>
<proteinExistence type="predicted"/>
<name>A0A3D9V3P9_THECX</name>
<organism evidence="2 3">
    <name type="scientific">Thermasporomyces composti</name>
    <dbReference type="NCBI Taxonomy" id="696763"/>
    <lineage>
        <taxon>Bacteria</taxon>
        <taxon>Bacillati</taxon>
        <taxon>Actinomycetota</taxon>
        <taxon>Actinomycetes</taxon>
        <taxon>Propionibacteriales</taxon>
        <taxon>Nocardioidaceae</taxon>
        <taxon>Thermasporomyces</taxon>
    </lineage>
</organism>
<evidence type="ECO:0000256" key="1">
    <source>
        <dbReference type="SAM" id="MobiDB-lite"/>
    </source>
</evidence>
<keyword evidence="3" id="KW-1185">Reference proteome</keyword>
<comment type="caution">
    <text evidence="2">The sequence shown here is derived from an EMBL/GenBank/DDBJ whole genome shotgun (WGS) entry which is preliminary data.</text>
</comment>